<dbReference type="PANTHER" id="PTHR33747">
    <property type="entry name" value="UPF0225 PROTEIN SCO1677"/>
    <property type="match status" value="1"/>
</dbReference>
<accession>A0A7I7VS85</accession>
<dbReference type="InterPro" id="IPR032710">
    <property type="entry name" value="NTF2-like_dom_sf"/>
</dbReference>
<name>A0A7I7VS85_9MYCO</name>
<dbReference type="EMBL" id="AP022605">
    <property type="protein sequence ID" value="BBZ07291.1"/>
    <property type="molecule type" value="Genomic_DNA"/>
</dbReference>
<dbReference type="Pfam" id="PF17775">
    <property type="entry name" value="YchJ_M-like"/>
    <property type="match status" value="1"/>
</dbReference>
<reference evidence="4 5" key="1">
    <citation type="journal article" date="2019" name="Emerg. Microbes Infect.">
        <title>Comprehensive subspecies identification of 175 nontuberculous mycobacteria species based on 7547 genomic profiles.</title>
        <authorList>
            <person name="Matsumoto Y."/>
            <person name="Kinjo T."/>
            <person name="Motooka D."/>
            <person name="Nabeya D."/>
            <person name="Jung N."/>
            <person name="Uechi K."/>
            <person name="Horii T."/>
            <person name="Iida T."/>
            <person name="Fujita J."/>
            <person name="Nakamura S."/>
        </authorList>
    </citation>
    <scope>NUCLEOTIDE SEQUENCE [LARGE SCALE GENOMIC DNA]</scope>
    <source>
        <strain evidence="4 5">JCM 12405</strain>
    </source>
</reference>
<evidence type="ECO:0000256" key="1">
    <source>
        <dbReference type="ARBA" id="ARBA00010839"/>
    </source>
</evidence>
<dbReference type="InterPro" id="IPR023006">
    <property type="entry name" value="YchJ-like"/>
</dbReference>
<dbReference type="KEGG" id="mdr:MDOR_14600"/>
<dbReference type="Proteomes" id="UP000467201">
    <property type="component" value="Chromosome"/>
</dbReference>
<dbReference type="SUPFAM" id="SSF54427">
    <property type="entry name" value="NTF2-like"/>
    <property type="match status" value="1"/>
</dbReference>
<evidence type="ECO:0000259" key="3">
    <source>
        <dbReference type="Pfam" id="PF17775"/>
    </source>
</evidence>
<feature type="domain" description="YchJ-like middle NTF2-like" evidence="3">
    <location>
        <begin position="64"/>
        <end position="158"/>
    </location>
</feature>
<dbReference type="InterPro" id="IPR004027">
    <property type="entry name" value="SEC_C_motif"/>
</dbReference>
<dbReference type="HAMAP" id="MF_00612">
    <property type="entry name" value="UPF0225"/>
    <property type="match status" value="1"/>
</dbReference>
<comment type="similarity">
    <text evidence="1 2">Belongs to the UPF0225 family.</text>
</comment>
<evidence type="ECO:0000313" key="4">
    <source>
        <dbReference type="EMBL" id="BBZ07291.1"/>
    </source>
</evidence>
<dbReference type="Pfam" id="PF02810">
    <property type="entry name" value="SEC-C"/>
    <property type="match status" value="1"/>
</dbReference>
<dbReference type="InterPro" id="IPR048469">
    <property type="entry name" value="YchJ-like_M"/>
</dbReference>
<protein>
    <recommendedName>
        <fullName evidence="2">UPF0225 protein MDOR_14600</fullName>
    </recommendedName>
</protein>
<dbReference type="AlphaFoldDB" id="A0A7I7VS85"/>
<evidence type="ECO:0000256" key="2">
    <source>
        <dbReference type="HAMAP-Rule" id="MF_00612"/>
    </source>
</evidence>
<dbReference type="Gene3D" id="3.10.450.50">
    <property type="match status" value="1"/>
</dbReference>
<evidence type="ECO:0000313" key="5">
    <source>
        <dbReference type="Proteomes" id="UP000467201"/>
    </source>
</evidence>
<proteinExistence type="inferred from homology"/>
<gene>
    <name evidence="4" type="ORF">MDOR_14600</name>
</gene>
<dbReference type="PANTHER" id="PTHR33747:SF1">
    <property type="entry name" value="ADENYLATE CYCLASE-ASSOCIATED CAP C-TERMINAL DOMAIN-CONTAINING PROTEIN"/>
    <property type="match status" value="1"/>
</dbReference>
<organism evidence="4 5">
    <name type="scientific">Mycolicibacterium doricum</name>
    <dbReference type="NCBI Taxonomy" id="126673"/>
    <lineage>
        <taxon>Bacteria</taxon>
        <taxon>Bacillati</taxon>
        <taxon>Actinomycetota</taxon>
        <taxon>Actinomycetes</taxon>
        <taxon>Mycobacteriales</taxon>
        <taxon>Mycobacteriaceae</taxon>
        <taxon>Mycolicibacterium</taxon>
    </lineage>
</organism>
<sequence length="161" mass="18093">MTRSATDDQNAGNMRRLTGEVTAAVFPQLWRGLVQPTDPCPCGTGESFARCCRPLVVGDRQADTAEELMRSRYSAYAAGNSEYLWRTWHPRTRPATLAPDTGIEWLGLEVVDVVAGGPDDDTGEVQFRAHYRDGRRTGTLHERSRFAVRARRWFYVDGDVD</sequence>
<dbReference type="SUPFAM" id="SSF103642">
    <property type="entry name" value="Sec-C motif"/>
    <property type="match status" value="1"/>
</dbReference>